<feature type="compositionally biased region" description="Acidic residues" evidence="3">
    <location>
        <begin position="474"/>
        <end position="498"/>
    </location>
</feature>
<dbReference type="InterPro" id="IPR041805">
    <property type="entry name" value="ASMase/PPN1_MPP"/>
</dbReference>
<feature type="compositionally biased region" description="Polar residues" evidence="3">
    <location>
        <begin position="19"/>
        <end position="37"/>
    </location>
</feature>
<evidence type="ECO:0000256" key="3">
    <source>
        <dbReference type="SAM" id="MobiDB-lite"/>
    </source>
</evidence>
<feature type="domain" description="Calcineurin-like phosphoesterase" evidence="5">
    <location>
        <begin position="48"/>
        <end position="317"/>
    </location>
</feature>
<dbReference type="InterPro" id="IPR029052">
    <property type="entry name" value="Metallo-depent_PP-like"/>
</dbReference>
<accession>A0A5N6KRZ2</accession>
<dbReference type="GO" id="GO:0008081">
    <property type="term" value="F:phosphoric diester hydrolase activity"/>
    <property type="evidence" value="ECO:0007669"/>
    <property type="project" value="TreeGrafter"/>
</dbReference>
<name>A0A5N6KRZ2_9ROSI</name>
<dbReference type="GO" id="GO:0006798">
    <property type="term" value="P:polyphosphate catabolic process"/>
    <property type="evidence" value="ECO:0007669"/>
    <property type="project" value="TreeGrafter"/>
</dbReference>
<dbReference type="SUPFAM" id="SSF56300">
    <property type="entry name" value="Metallo-dependent phosphatases"/>
    <property type="match status" value="1"/>
</dbReference>
<dbReference type="Pfam" id="PF00149">
    <property type="entry name" value="Metallophos"/>
    <property type="match status" value="1"/>
</dbReference>
<feature type="signal peptide" evidence="4">
    <location>
        <begin position="1"/>
        <end position="18"/>
    </location>
</feature>
<dbReference type="Proteomes" id="UP000327013">
    <property type="component" value="Unassembled WGS sequence"/>
</dbReference>
<dbReference type="OrthoDB" id="348678at2759"/>
<dbReference type="GO" id="GO:0005615">
    <property type="term" value="C:extracellular space"/>
    <property type="evidence" value="ECO:0007669"/>
    <property type="project" value="TreeGrafter"/>
</dbReference>
<feature type="chain" id="PRO_5024311975" description="Calcineurin-like phosphoesterase domain-containing protein" evidence="4">
    <location>
        <begin position="19"/>
        <end position="884"/>
    </location>
</feature>
<dbReference type="InterPro" id="IPR004843">
    <property type="entry name" value="Calcineurin-like_PHP"/>
</dbReference>
<proteinExistence type="predicted"/>
<dbReference type="CDD" id="cd00842">
    <property type="entry name" value="MPP_ASMase"/>
    <property type="match status" value="1"/>
</dbReference>
<keyword evidence="2" id="KW-0325">Glycoprotein</keyword>
<evidence type="ECO:0000259" key="5">
    <source>
        <dbReference type="Pfam" id="PF00149"/>
    </source>
</evidence>
<keyword evidence="1" id="KW-0378">Hydrolase</keyword>
<feature type="compositionally biased region" description="Basic residues" evidence="3">
    <location>
        <begin position="743"/>
        <end position="769"/>
    </location>
</feature>
<gene>
    <name evidence="6" type="ORF">FH972_022153</name>
</gene>
<dbReference type="AlphaFoldDB" id="A0A5N6KRZ2"/>
<dbReference type="GO" id="GO:0000298">
    <property type="term" value="F:endopolyphosphatase activity"/>
    <property type="evidence" value="ECO:0007669"/>
    <property type="project" value="TreeGrafter"/>
</dbReference>
<sequence>MALRFLVFAATLATASHASPLDASSDQTPLLSTTPQRPASVDRKLKGRFLHITDIHPDPFYEVYSSTGEDSACHRSKGPAGAYGAETSDCDSPYTLVNATFQWISDNLRDEIDFVVWTGDSARHDNDEKFPRSYKQVLDQNQMLVDKMYEVFGKSGGNHVNDYIVPIIPTFGNNDILPHNIFTPGPNRWTAEYARVWHSFIPEEQRHQFDRGGWFYVEAIPNRLAVFSLNTMYFFDSNAAVDGCGASQPGGEQFQWLRIQLQLLRMRGMKAILTGHVPPARSSDEGGKTSWDESCWQKYALWLRQYRDVVVGSIYGHMNIEHFILQDFADIKWKIAADGLDADSSGLELELAVLQSAWQSDDEKSTSRAHRVSDDVSIAGTEDYLNALREQWRQLPDVAFAFSSSSKNSKGPSKKLKDKIGGEWAERFALSHISASVVPNYFPTLRVIEYNITGLEDSSSPSWNAAQSARPATYEDELPQESDYDSESDDEDDVDDGVDALKHKKHKKKKKKHRKKKKPKKPDFTVPDGPSGSAPPGPAYSPQTLSWTGYTQYYANLTHINNDFTETDGPEAEPREAQRLHDEDGLYQPSTPTNTTAAIEAEDHFVDAQRWRSGKHHAKHPKRPSPHPRPFAYEVEYATSDADDVFELGPGAGGLVVRNHVALASRIGQYRPKQAAADAPFPQAFVRSVCRNLFPPDYARGPCAAAEAQQQWDCLNALGVAWTDDAGWVVVDVHGREVDADRHKKHGKKKHKHKKKKKKKHHGGGGGKKRRIVNRTWYAFVDRATVATLEPDELHDSFGDAVARFVPLYRPLPGVRPRLPDQSWWVEGVELAGRVVRVQWEVVRRRWLGRRSTYAYTILRKYTKIVELVKGEHHTGQEQRHVKT</sequence>
<comment type="caution">
    <text evidence="6">The sequence shown here is derived from an EMBL/GenBank/DDBJ whole genome shotgun (WGS) entry which is preliminary data.</text>
</comment>
<keyword evidence="7" id="KW-1185">Reference proteome</keyword>
<dbReference type="PANTHER" id="PTHR10340">
    <property type="entry name" value="SPHINGOMYELIN PHOSPHODIESTERASE"/>
    <property type="match status" value="1"/>
</dbReference>
<feature type="region of interest" description="Disordered" evidence="3">
    <location>
        <begin position="739"/>
        <end position="769"/>
    </location>
</feature>
<feature type="compositionally biased region" description="Polar residues" evidence="3">
    <location>
        <begin position="457"/>
        <end position="467"/>
    </location>
</feature>
<protein>
    <recommendedName>
        <fullName evidence="5">Calcineurin-like phosphoesterase domain-containing protein</fullName>
    </recommendedName>
</protein>
<feature type="compositionally biased region" description="Basic residues" evidence="3">
    <location>
        <begin position="502"/>
        <end position="520"/>
    </location>
</feature>
<dbReference type="PANTHER" id="PTHR10340:SF55">
    <property type="entry name" value="ENDOPOLYPHOSPHATASE"/>
    <property type="match status" value="1"/>
</dbReference>
<reference evidence="6 7" key="1">
    <citation type="submission" date="2019-06" db="EMBL/GenBank/DDBJ databases">
        <title>A chromosomal-level reference genome of Carpinus fangiana (Coryloideae, Betulaceae).</title>
        <authorList>
            <person name="Yang X."/>
            <person name="Wang Z."/>
            <person name="Zhang L."/>
            <person name="Hao G."/>
            <person name="Liu J."/>
            <person name="Yang Y."/>
        </authorList>
    </citation>
    <scope>NUCLEOTIDE SEQUENCE [LARGE SCALE GENOMIC DNA]</scope>
    <source>
        <strain evidence="6">Cfa_2016G</strain>
        <tissue evidence="6">Leaf</tissue>
    </source>
</reference>
<evidence type="ECO:0000313" key="7">
    <source>
        <dbReference type="Proteomes" id="UP000327013"/>
    </source>
</evidence>
<feature type="region of interest" description="Disordered" evidence="3">
    <location>
        <begin position="457"/>
        <end position="543"/>
    </location>
</feature>
<evidence type="ECO:0000313" key="6">
    <source>
        <dbReference type="EMBL" id="KAB8339219.1"/>
    </source>
</evidence>
<dbReference type="GO" id="GO:0004309">
    <property type="term" value="F:exopolyphosphatase activity"/>
    <property type="evidence" value="ECO:0007669"/>
    <property type="project" value="TreeGrafter"/>
</dbReference>
<evidence type="ECO:0000256" key="4">
    <source>
        <dbReference type="SAM" id="SignalP"/>
    </source>
</evidence>
<organism evidence="6 7">
    <name type="scientific">Carpinus fangiana</name>
    <dbReference type="NCBI Taxonomy" id="176857"/>
    <lineage>
        <taxon>Eukaryota</taxon>
        <taxon>Viridiplantae</taxon>
        <taxon>Streptophyta</taxon>
        <taxon>Embryophyta</taxon>
        <taxon>Tracheophyta</taxon>
        <taxon>Spermatophyta</taxon>
        <taxon>Magnoliopsida</taxon>
        <taxon>eudicotyledons</taxon>
        <taxon>Gunneridae</taxon>
        <taxon>Pentapetalae</taxon>
        <taxon>rosids</taxon>
        <taxon>fabids</taxon>
        <taxon>Fagales</taxon>
        <taxon>Betulaceae</taxon>
        <taxon>Carpinus</taxon>
    </lineage>
</organism>
<keyword evidence="4" id="KW-0732">Signal</keyword>
<evidence type="ECO:0000256" key="2">
    <source>
        <dbReference type="ARBA" id="ARBA00023180"/>
    </source>
</evidence>
<dbReference type="EMBL" id="VIBQ01000010">
    <property type="protein sequence ID" value="KAB8339219.1"/>
    <property type="molecule type" value="Genomic_DNA"/>
</dbReference>
<feature type="region of interest" description="Disordered" evidence="3">
    <location>
        <begin position="19"/>
        <end position="39"/>
    </location>
</feature>
<evidence type="ECO:0000256" key="1">
    <source>
        <dbReference type="ARBA" id="ARBA00022801"/>
    </source>
</evidence>
<dbReference type="Gene3D" id="3.60.21.10">
    <property type="match status" value="1"/>
</dbReference>